<evidence type="ECO:0000313" key="4">
    <source>
        <dbReference type="Proteomes" id="UP001165143"/>
    </source>
</evidence>
<sequence>MSEELRRREKQVTRAQVAALLAALLVLLGWHLRNASGTLWEAEWGVLAGTYASALLWAAYLAGPGRWFGLRADGWSFGRGAPWLTSRRLHSGWQLRRVPLPVVRPIALGTVPSRGGLLPGLLAYLTLSALGAGLLALVGGEFGRAAAVLCLAGSVGPAVLMVVYRTTPAASAVAPEVQEVTEVLQRDVAGARRLLDALPEGPGTREATLSVLLAEGRYRELADLTAESVESGFPAEALVHARALAYLDETGAATDADRAAFRPAYATGRRLPRELRAGSDLTALQELALGRNGLAIDEARSASAVASPPLRRSMAYATLALALHRAGRPEEARTALAAARRTGPASARLEFLTDLLAEAEPEPAVEPEPEAEPAAEAGTVAASGPASA</sequence>
<keyword evidence="2" id="KW-0812">Transmembrane</keyword>
<dbReference type="Proteomes" id="UP001165143">
    <property type="component" value="Unassembled WGS sequence"/>
</dbReference>
<keyword evidence="2" id="KW-1133">Transmembrane helix</keyword>
<feature type="transmembrane region" description="Helical" evidence="2">
    <location>
        <begin position="44"/>
        <end position="62"/>
    </location>
</feature>
<gene>
    <name evidence="3" type="ORF">Kpho01_26330</name>
</gene>
<organism evidence="3 4">
    <name type="scientific">Kitasatospora phosalacinea</name>
    <dbReference type="NCBI Taxonomy" id="2065"/>
    <lineage>
        <taxon>Bacteria</taxon>
        <taxon>Bacillati</taxon>
        <taxon>Actinomycetota</taxon>
        <taxon>Actinomycetes</taxon>
        <taxon>Kitasatosporales</taxon>
        <taxon>Streptomycetaceae</taxon>
        <taxon>Kitasatospora</taxon>
    </lineage>
</organism>
<feature type="transmembrane region" description="Helical" evidence="2">
    <location>
        <begin position="121"/>
        <end position="139"/>
    </location>
</feature>
<accession>A0A9W6PGU6</accession>
<protein>
    <submittedName>
        <fullName evidence="3">Uncharacterized protein</fullName>
    </submittedName>
</protein>
<dbReference type="AlphaFoldDB" id="A0A9W6PGU6"/>
<keyword evidence="2" id="KW-0472">Membrane</keyword>
<comment type="caution">
    <text evidence="3">The sequence shown here is derived from an EMBL/GenBank/DDBJ whole genome shotgun (WGS) entry which is preliminary data.</text>
</comment>
<name>A0A9W6PGU6_9ACTN</name>
<evidence type="ECO:0000256" key="2">
    <source>
        <dbReference type="SAM" id="Phobius"/>
    </source>
</evidence>
<feature type="compositionally biased region" description="Low complexity" evidence="1">
    <location>
        <begin position="374"/>
        <end position="388"/>
    </location>
</feature>
<feature type="transmembrane region" description="Helical" evidence="2">
    <location>
        <begin position="145"/>
        <end position="164"/>
    </location>
</feature>
<reference evidence="3" key="1">
    <citation type="submission" date="2023-02" db="EMBL/GenBank/DDBJ databases">
        <title>Kitasatospora phosalacinea NBRC 14362.</title>
        <authorList>
            <person name="Ichikawa N."/>
            <person name="Sato H."/>
            <person name="Tonouchi N."/>
        </authorList>
    </citation>
    <scope>NUCLEOTIDE SEQUENCE</scope>
    <source>
        <strain evidence="3">NBRC 14362</strain>
    </source>
</reference>
<feature type="transmembrane region" description="Helical" evidence="2">
    <location>
        <begin position="12"/>
        <end position="32"/>
    </location>
</feature>
<proteinExistence type="predicted"/>
<evidence type="ECO:0000256" key="1">
    <source>
        <dbReference type="SAM" id="MobiDB-lite"/>
    </source>
</evidence>
<dbReference type="OrthoDB" id="3874286at2"/>
<dbReference type="RefSeq" id="WP_158715072.1">
    <property type="nucleotide sequence ID" value="NZ_BSRX01000013.1"/>
</dbReference>
<feature type="compositionally biased region" description="Acidic residues" evidence="1">
    <location>
        <begin position="359"/>
        <end position="373"/>
    </location>
</feature>
<evidence type="ECO:0000313" key="3">
    <source>
        <dbReference type="EMBL" id="GLW54622.1"/>
    </source>
</evidence>
<dbReference type="EMBL" id="BSRX01000013">
    <property type="protein sequence ID" value="GLW54622.1"/>
    <property type="molecule type" value="Genomic_DNA"/>
</dbReference>
<feature type="region of interest" description="Disordered" evidence="1">
    <location>
        <begin position="359"/>
        <end position="388"/>
    </location>
</feature>